<keyword evidence="3" id="KW-1185">Reference proteome</keyword>
<proteinExistence type="predicted"/>
<gene>
    <name evidence="2" type="ORF">NKI36_00250</name>
</gene>
<organism evidence="2 3">
    <name type="scientific">Mesorhizobium caraganae</name>
    <dbReference type="NCBI Taxonomy" id="483206"/>
    <lineage>
        <taxon>Bacteria</taxon>
        <taxon>Pseudomonadati</taxon>
        <taxon>Pseudomonadota</taxon>
        <taxon>Alphaproteobacteria</taxon>
        <taxon>Hyphomicrobiales</taxon>
        <taxon>Phyllobacteriaceae</taxon>
        <taxon>Mesorhizobium</taxon>
    </lineage>
</organism>
<feature type="signal peptide" evidence="1">
    <location>
        <begin position="1"/>
        <end position="33"/>
    </location>
</feature>
<sequence length="152" mass="16330">MHTELPLAKLGWTLKTMAIGLFAATLTALPANAETVSGNPGGQIVTFALHVAKLRAADEPVHFNGACDSACTLYLSLPVEQLCVTPRASFGFHLPYGVGARENAVAAKYLLSQYPDWVRQWIDEHGGLSHTLMRMEADEVAMHLPICSGAQA</sequence>
<accession>A0ABV1YRW8</accession>
<protein>
    <submittedName>
        <fullName evidence="2">Uncharacterized protein</fullName>
    </submittedName>
</protein>
<evidence type="ECO:0000313" key="3">
    <source>
        <dbReference type="Proteomes" id="UP001433071"/>
    </source>
</evidence>
<comment type="caution">
    <text evidence="2">The sequence shown here is derived from an EMBL/GenBank/DDBJ whole genome shotgun (WGS) entry which is preliminary data.</text>
</comment>
<dbReference type="Proteomes" id="UP001433071">
    <property type="component" value="Unassembled WGS sequence"/>
</dbReference>
<feature type="chain" id="PRO_5047025826" evidence="1">
    <location>
        <begin position="34"/>
        <end position="152"/>
    </location>
</feature>
<dbReference type="RefSeq" id="WP_352555181.1">
    <property type="nucleotide sequence ID" value="NZ_JAMYQB010000001.1"/>
</dbReference>
<evidence type="ECO:0000313" key="2">
    <source>
        <dbReference type="EMBL" id="MER9402474.1"/>
    </source>
</evidence>
<keyword evidence="1" id="KW-0732">Signal</keyword>
<dbReference type="EMBL" id="JAMYQB010000001">
    <property type="protein sequence ID" value="MER9402474.1"/>
    <property type="molecule type" value="Genomic_DNA"/>
</dbReference>
<name>A0ABV1YRW8_9HYPH</name>
<reference evidence="2 3" key="1">
    <citation type="journal article" date="2024" name="Proc. Natl. Acad. Sci. U.S.A.">
        <title>The evolutionary genomics of adaptation to stress in wild rhizobium bacteria.</title>
        <authorList>
            <person name="Kehlet-Delgado H."/>
            <person name="Montoya A.P."/>
            <person name="Jensen K.T."/>
            <person name="Wendlandt C.E."/>
            <person name="Dexheimer C."/>
            <person name="Roberts M."/>
            <person name="Torres Martinez L."/>
            <person name="Friesen M.L."/>
            <person name="Griffitts J.S."/>
            <person name="Porter S.S."/>
        </authorList>
    </citation>
    <scope>NUCLEOTIDE SEQUENCE [LARGE SCALE GENOMIC DNA]</scope>
    <source>
        <strain evidence="2 3">M0641</strain>
    </source>
</reference>
<evidence type="ECO:0000256" key="1">
    <source>
        <dbReference type="SAM" id="SignalP"/>
    </source>
</evidence>